<dbReference type="EMBL" id="JBJQND010000008">
    <property type="protein sequence ID" value="KAL3869322.1"/>
    <property type="molecule type" value="Genomic_DNA"/>
</dbReference>
<evidence type="ECO:0000313" key="2">
    <source>
        <dbReference type="Proteomes" id="UP001634394"/>
    </source>
</evidence>
<reference evidence="1 2" key="1">
    <citation type="submission" date="2024-11" db="EMBL/GenBank/DDBJ databases">
        <title>Chromosome-level genome assembly of the freshwater bivalve Anodonta woodiana.</title>
        <authorList>
            <person name="Chen X."/>
        </authorList>
    </citation>
    <scope>NUCLEOTIDE SEQUENCE [LARGE SCALE GENOMIC DNA]</scope>
    <source>
        <strain evidence="1">MN2024</strain>
        <tissue evidence="1">Gills</tissue>
    </source>
</reference>
<organism evidence="1 2">
    <name type="scientific">Sinanodonta woodiana</name>
    <name type="common">Chinese pond mussel</name>
    <name type="synonym">Anodonta woodiana</name>
    <dbReference type="NCBI Taxonomy" id="1069815"/>
    <lineage>
        <taxon>Eukaryota</taxon>
        <taxon>Metazoa</taxon>
        <taxon>Spiralia</taxon>
        <taxon>Lophotrochozoa</taxon>
        <taxon>Mollusca</taxon>
        <taxon>Bivalvia</taxon>
        <taxon>Autobranchia</taxon>
        <taxon>Heteroconchia</taxon>
        <taxon>Palaeoheterodonta</taxon>
        <taxon>Unionida</taxon>
        <taxon>Unionoidea</taxon>
        <taxon>Unionidae</taxon>
        <taxon>Unioninae</taxon>
        <taxon>Sinanodonta</taxon>
    </lineage>
</organism>
<dbReference type="AlphaFoldDB" id="A0ABD3W614"/>
<keyword evidence="2" id="KW-1185">Reference proteome</keyword>
<proteinExistence type="predicted"/>
<dbReference type="Proteomes" id="UP001634394">
    <property type="component" value="Unassembled WGS sequence"/>
</dbReference>
<comment type="caution">
    <text evidence="1">The sequence shown here is derived from an EMBL/GenBank/DDBJ whole genome shotgun (WGS) entry which is preliminary data.</text>
</comment>
<name>A0ABD3W614_SINWO</name>
<evidence type="ECO:0008006" key="3">
    <source>
        <dbReference type="Google" id="ProtNLM"/>
    </source>
</evidence>
<gene>
    <name evidence="1" type="ORF">ACJMK2_042016</name>
</gene>
<accession>A0ABD3W614</accession>
<evidence type="ECO:0000313" key="1">
    <source>
        <dbReference type="EMBL" id="KAL3869322.1"/>
    </source>
</evidence>
<protein>
    <recommendedName>
        <fullName evidence="3">Apple domain-containing protein</fullName>
    </recommendedName>
</protein>
<sequence length="137" mass="15040">MTLFSICIPGSSTSDLCATITTTGEISLKDCDQALGAFVCKRPLDMLYLPSTYASQGMSDMESDPGALLFERWWPPLLDGISLANLPELATVDVNHETDCAYRCFAVENCRAFLLHCISSRKCNGYQCTLLSDVIKI</sequence>